<accession>A0A9P7BXS5</accession>
<proteinExistence type="predicted"/>
<feature type="compositionally biased region" description="Basic residues" evidence="1">
    <location>
        <begin position="54"/>
        <end position="66"/>
    </location>
</feature>
<sequence>MLQTLKRLKKTLIMNLQPPIESAFNYVPPSDALEGFNEKRDIFCKGKSPVNSKKVAKAKRSKHTKKVSYTPQTSKEEQNL</sequence>
<dbReference type="EMBL" id="JAANQT010000043">
    <property type="protein sequence ID" value="KAG1315436.1"/>
    <property type="molecule type" value="Genomic_DNA"/>
</dbReference>
<evidence type="ECO:0000256" key="1">
    <source>
        <dbReference type="SAM" id="MobiDB-lite"/>
    </source>
</evidence>
<dbReference type="OrthoDB" id="10275352at2759"/>
<evidence type="ECO:0000313" key="3">
    <source>
        <dbReference type="Proteomes" id="UP000716291"/>
    </source>
</evidence>
<keyword evidence="3" id="KW-1185">Reference proteome</keyword>
<reference evidence="2" key="1">
    <citation type="journal article" date="2020" name="Microb. Genom.">
        <title>Genetic diversity of clinical and environmental Mucorales isolates obtained from an investigation of mucormycosis cases among solid organ transplant recipients.</title>
        <authorList>
            <person name="Nguyen M.H."/>
            <person name="Kaul D."/>
            <person name="Muto C."/>
            <person name="Cheng S.J."/>
            <person name="Richter R.A."/>
            <person name="Bruno V.M."/>
            <person name="Liu G."/>
            <person name="Beyhan S."/>
            <person name="Sundermann A.J."/>
            <person name="Mounaud S."/>
            <person name="Pasculle A.W."/>
            <person name="Nierman W.C."/>
            <person name="Driscoll E."/>
            <person name="Cumbie R."/>
            <person name="Clancy C.J."/>
            <person name="Dupont C.L."/>
        </authorList>
    </citation>
    <scope>NUCLEOTIDE SEQUENCE</scope>
    <source>
        <strain evidence="2">GL11</strain>
    </source>
</reference>
<organism evidence="2 3">
    <name type="scientific">Rhizopus oryzae</name>
    <name type="common">Mucormycosis agent</name>
    <name type="synonym">Rhizopus arrhizus var. delemar</name>
    <dbReference type="NCBI Taxonomy" id="64495"/>
    <lineage>
        <taxon>Eukaryota</taxon>
        <taxon>Fungi</taxon>
        <taxon>Fungi incertae sedis</taxon>
        <taxon>Mucoromycota</taxon>
        <taxon>Mucoromycotina</taxon>
        <taxon>Mucoromycetes</taxon>
        <taxon>Mucorales</taxon>
        <taxon>Mucorineae</taxon>
        <taxon>Rhizopodaceae</taxon>
        <taxon>Rhizopus</taxon>
    </lineage>
</organism>
<comment type="caution">
    <text evidence="2">The sequence shown here is derived from an EMBL/GenBank/DDBJ whole genome shotgun (WGS) entry which is preliminary data.</text>
</comment>
<dbReference type="AlphaFoldDB" id="A0A9P7BXS5"/>
<dbReference type="Proteomes" id="UP000716291">
    <property type="component" value="Unassembled WGS sequence"/>
</dbReference>
<protein>
    <submittedName>
        <fullName evidence="2">Uncharacterized protein</fullName>
    </submittedName>
</protein>
<evidence type="ECO:0000313" key="2">
    <source>
        <dbReference type="EMBL" id="KAG1315436.1"/>
    </source>
</evidence>
<gene>
    <name evidence="2" type="ORF">G6F64_000681</name>
</gene>
<name>A0A9P7BXS5_RHIOR</name>
<feature type="region of interest" description="Disordered" evidence="1">
    <location>
        <begin position="47"/>
        <end position="80"/>
    </location>
</feature>